<dbReference type="GO" id="GO:0042910">
    <property type="term" value="F:xenobiotic transmembrane transporter activity"/>
    <property type="evidence" value="ECO:0007669"/>
    <property type="project" value="TreeGrafter"/>
</dbReference>
<gene>
    <name evidence="2" type="ORF">DJ93_3229</name>
</gene>
<feature type="transmembrane region" description="Helical" evidence="1">
    <location>
        <begin position="12"/>
        <end position="30"/>
    </location>
</feature>
<evidence type="ECO:0000313" key="2">
    <source>
        <dbReference type="EMBL" id="KFM99827.1"/>
    </source>
</evidence>
<protein>
    <submittedName>
        <fullName evidence="2">AcrB/AcrD/AcrF family protein</fullName>
    </submittedName>
</protein>
<accession>A0A090YPE6</accession>
<dbReference type="PANTHER" id="PTHR32063">
    <property type="match status" value="1"/>
</dbReference>
<evidence type="ECO:0000313" key="3">
    <source>
        <dbReference type="Proteomes" id="UP000029389"/>
    </source>
</evidence>
<sequence>MERLTSFSLKNRFAIIIMIFLISVLGVYSGSKLPMEFLPSVDNPAITVTTMSQDLDAETMTKEVTEPLEKKLQNLEHVDTITSSTYEGLSRIDISYTSKANMKDATREVEKITNNVNFPKEITKPVVSQLNTSMIPLAQITIQKQTKNR</sequence>
<dbReference type="PANTHER" id="PTHR32063:SF0">
    <property type="entry name" value="SWARMING MOTILITY PROTEIN SWRC"/>
    <property type="match status" value="1"/>
</dbReference>
<dbReference type="SUPFAM" id="SSF82693">
    <property type="entry name" value="Multidrug efflux transporter AcrB pore domain, PN1, PN2, PC1 and PC2 subdomains"/>
    <property type="match status" value="1"/>
</dbReference>
<keyword evidence="1" id="KW-0472">Membrane</keyword>
<dbReference type="Proteomes" id="UP000029389">
    <property type="component" value="Unassembled WGS sequence"/>
</dbReference>
<dbReference type="Gene3D" id="3.30.70.1430">
    <property type="entry name" value="Multidrug efflux transporter AcrB pore domain"/>
    <property type="match status" value="1"/>
</dbReference>
<reference evidence="2 3" key="1">
    <citation type="submission" date="2014-04" db="EMBL/GenBank/DDBJ databases">
        <authorList>
            <person name="Bishop-Lilly K.A."/>
            <person name="Broomall S.M."/>
            <person name="Chain P.S."/>
            <person name="Chertkov O."/>
            <person name="Coyne S.R."/>
            <person name="Daligault H.E."/>
            <person name="Davenport K.W."/>
            <person name="Erkkila T."/>
            <person name="Frey K.G."/>
            <person name="Gibbons H.S."/>
            <person name="Gu W."/>
            <person name="Jaissle J."/>
            <person name="Johnson S.L."/>
            <person name="Koroleva G.I."/>
            <person name="Ladner J.T."/>
            <person name="Lo C.-C."/>
            <person name="Minogue T.D."/>
            <person name="Munk C."/>
            <person name="Palacios G.F."/>
            <person name="Redden C.L."/>
            <person name="Rosenzweig C.N."/>
            <person name="Scholz M.B."/>
            <person name="Teshima H."/>
            <person name="Xu Y."/>
        </authorList>
    </citation>
    <scope>NUCLEOTIDE SEQUENCE [LARGE SCALE GENOMIC DNA]</scope>
    <source>
        <strain evidence="2 3">BHP</strain>
    </source>
</reference>
<keyword evidence="1" id="KW-1133">Transmembrane helix</keyword>
<dbReference type="GO" id="GO:0005886">
    <property type="term" value="C:plasma membrane"/>
    <property type="evidence" value="ECO:0007669"/>
    <property type="project" value="TreeGrafter"/>
</dbReference>
<dbReference type="EMBL" id="JMQC01000008">
    <property type="protein sequence ID" value="KFM99827.1"/>
    <property type="molecule type" value="Genomic_DNA"/>
</dbReference>
<name>A0A090YPE6_9BACI</name>
<evidence type="ECO:0000256" key="1">
    <source>
        <dbReference type="SAM" id="Phobius"/>
    </source>
</evidence>
<dbReference type="InterPro" id="IPR001036">
    <property type="entry name" value="Acrflvin-R"/>
</dbReference>
<dbReference type="AlphaFoldDB" id="A0A090YPE6"/>
<keyword evidence="1" id="KW-0812">Transmembrane</keyword>
<dbReference type="Pfam" id="PF00873">
    <property type="entry name" value="ACR_tran"/>
    <property type="match status" value="1"/>
</dbReference>
<dbReference type="PATRIC" id="fig|1405.8.peg.3338"/>
<organism evidence="2 3">
    <name type="scientific">Bacillus clarus</name>
    <dbReference type="NCBI Taxonomy" id="2338372"/>
    <lineage>
        <taxon>Bacteria</taxon>
        <taxon>Bacillati</taxon>
        <taxon>Bacillota</taxon>
        <taxon>Bacilli</taxon>
        <taxon>Bacillales</taxon>
        <taxon>Bacillaceae</taxon>
        <taxon>Bacillus</taxon>
        <taxon>Bacillus cereus group</taxon>
    </lineage>
</organism>
<comment type="caution">
    <text evidence="2">The sequence shown here is derived from an EMBL/GenBank/DDBJ whole genome shotgun (WGS) entry which is preliminary data.</text>
</comment>
<dbReference type="Gene3D" id="1.20.1640.10">
    <property type="entry name" value="Multidrug efflux transporter AcrB transmembrane domain"/>
    <property type="match status" value="1"/>
</dbReference>
<proteinExistence type="predicted"/>
<dbReference type="Gene3D" id="3.30.70.1320">
    <property type="entry name" value="Multidrug efflux transporter AcrB pore domain like"/>
    <property type="match status" value="1"/>
</dbReference>